<dbReference type="RefSeq" id="WP_343936622.1">
    <property type="nucleotide sequence ID" value="NZ_BAAABU010000014.1"/>
</dbReference>
<feature type="domain" description="N-acetyltransferase" evidence="1">
    <location>
        <begin position="1"/>
        <end position="156"/>
    </location>
</feature>
<gene>
    <name evidence="2" type="ORF">GCM10010492_53170</name>
</gene>
<keyword evidence="3" id="KW-1185">Reference proteome</keyword>
<dbReference type="SUPFAM" id="SSF55729">
    <property type="entry name" value="Acyl-CoA N-acyltransferases (Nat)"/>
    <property type="match status" value="1"/>
</dbReference>
<dbReference type="Gene3D" id="3.40.630.30">
    <property type="match status" value="1"/>
</dbReference>
<reference evidence="3" key="1">
    <citation type="journal article" date="2019" name="Int. J. Syst. Evol. Microbiol.">
        <title>The Global Catalogue of Microorganisms (GCM) 10K type strain sequencing project: providing services to taxonomists for standard genome sequencing and annotation.</title>
        <authorList>
            <consortium name="The Broad Institute Genomics Platform"/>
            <consortium name="The Broad Institute Genome Sequencing Center for Infectious Disease"/>
            <person name="Wu L."/>
            <person name="Ma J."/>
        </authorList>
    </citation>
    <scope>NUCLEOTIDE SEQUENCE [LARGE SCALE GENOMIC DNA]</scope>
    <source>
        <strain evidence="3">JCM 3380</strain>
    </source>
</reference>
<dbReference type="EMBL" id="BAAABU010000014">
    <property type="protein sequence ID" value="GAA0246930.1"/>
    <property type="molecule type" value="Genomic_DNA"/>
</dbReference>
<dbReference type="CDD" id="cd04301">
    <property type="entry name" value="NAT_SF"/>
    <property type="match status" value="1"/>
</dbReference>
<dbReference type="InterPro" id="IPR000182">
    <property type="entry name" value="GNAT_dom"/>
</dbReference>
<protein>
    <recommendedName>
        <fullName evidence="1">N-acetyltransferase domain-containing protein</fullName>
    </recommendedName>
</protein>
<dbReference type="Pfam" id="PF00583">
    <property type="entry name" value="Acetyltransf_1"/>
    <property type="match status" value="1"/>
</dbReference>
<feature type="domain" description="N-acetyltransferase" evidence="1">
    <location>
        <begin position="159"/>
        <end position="304"/>
    </location>
</feature>
<sequence length="304" mass="32121">MIADFADRDIAPVAAALCAEDTGRPCPWDAGCRERHPVLLGPVLAAADVGNAAVARVGGRLAGYARVVVSAHRGSLFVECAGGVVPGWRGRGVGRALLEWSRDRSLALAGGRHVELLVDVLDGQDDLRGLAQRLGFGYKSGFAELSRPLLPAIPGPPGPDPRPLDPDGDRDAVTDLYTTVFEAEPTSGRGRARIAAALEHPGLRPELSRVLVGPAGLLGFLLVVTWPDDPTDLWVETVCVRPAERGTGAVRRMLADVTRCAPRAFTTLSIGVPRGTDGTWALAGYADLGFVRVGGWDRYSLLLA</sequence>
<name>A0ABN0UDP6_9PSEU</name>
<accession>A0ABN0UDP6</accession>
<organism evidence="2 3">
    <name type="scientific">Saccharothrix mutabilis subsp. mutabilis</name>
    <dbReference type="NCBI Taxonomy" id="66855"/>
    <lineage>
        <taxon>Bacteria</taxon>
        <taxon>Bacillati</taxon>
        <taxon>Actinomycetota</taxon>
        <taxon>Actinomycetes</taxon>
        <taxon>Pseudonocardiales</taxon>
        <taxon>Pseudonocardiaceae</taxon>
        <taxon>Saccharothrix</taxon>
    </lineage>
</organism>
<dbReference type="Proteomes" id="UP001500416">
    <property type="component" value="Unassembled WGS sequence"/>
</dbReference>
<proteinExistence type="predicted"/>
<dbReference type="InterPro" id="IPR016181">
    <property type="entry name" value="Acyl_CoA_acyltransferase"/>
</dbReference>
<dbReference type="PROSITE" id="PS51186">
    <property type="entry name" value="GNAT"/>
    <property type="match status" value="2"/>
</dbReference>
<evidence type="ECO:0000259" key="1">
    <source>
        <dbReference type="PROSITE" id="PS51186"/>
    </source>
</evidence>
<evidence type="ECO:0000313" key="3">
    <source>
        <dbReference type="Proteomes" id="UP001500416"/>
    </source>
</evidence>
<comment type="caution">
    <text evidence="2">The sequence shown here is derived from an EMBL/GenBank/DDBJ whole genome shotgun (WGS) entry which is preliminary data.</text>
</comment>
<evidence type="ECO:0000313" key="2">
    <source>
        <dbReference type="EMBL" id="GAA0246930.1"/>
    </source>
</evidence>